<proteinExistence type="predicted"/>
<feature type="transmembrane region" description="Helical" evidence="1">
    <location>
        <begin position="233"/>
        <end position="253"/>
    </location>
</feature>
<dbReference type="Proteomes" id="UP000026915">
    <property type="component" value="Chromosome 5"/>
</dbReference>
<keyword evidence="1" id="KW-0472">Membrane</keyword>
<dbReference type="EMBL" id="CM001883">
    <property type="protein sequence ID" value="EOY07132.1"/>
    <property type="molecule type" value="Genomic_DNA"/>
</dbReference>
<keyword evidence="3" id="KW-1185">Reference proteome</keyword>
<name>A0A061ERZ3_THECC</name>
<dbReference type="AlphaFoldDB" id="A0A061ERZ3"/>
<gene>
    <name evidence="2" type="ORF">TCM_021645</name>
</gene>
<organism evidence="2 3">
    <name type="scientific">Theobroma cacao</name>
    <name type="common">Cacao</name>
    <name type="synonym">Cocoa</name>
    <dbReference type="NCBI Taxonomy" id="3641"/>
    <lineage>
        <taxon>Eukaryota</taxon>
        <taxon>Viridiplantae</taxon>
        <taxon>Streptophyta</taxon>
        <taxon>Embryophyta</taxon>
        <taxon>Tracheophyta</taxon>
        <taxon>Spermatophyta</taxon>
        <taxon>Magnoliopsida</taxon>
        <taxon>eudicotyledons</taxon>
        <taxon>Gunneridae</taxon>
        <taxon>Pentapetalae</taxon>
        <taxon>rosids</taxon>
        <taxon>malvids</taxon>
        <taxon>Malvales</taxon>
        <taxon>Malvaceae</taxon>
        <taxon>Byttnerioideae</taxon>
        <taxon>Theobroma</taxon>
    </lineage>
</organism>
<keyword evidence="1" id="KW-1133">Transmembrane helix</keyword>
<protein>
    <submittedName>
        <fullName evidence="2">Uncharacterized protein</fullName>
    </submittedName>
</protein>
<dbReference type="InParanoid" id="A0A061ERZ3"/>
<evidence type="ECO:0000313" key="2">
    <source>
        <dbReference type="EMBL" id="EOY07132.1"/>
    </source>
</evidence>
<sequence length="362" mass="39787">MLCSMEKGAVTNDKLVVPYSLIRKKANGETPAKLDSFFASDGDEDSESEASEAPEFASIGDIIILMDSTSPVFMALIAKTMAKLENVLTRPLFGVYFPKDRVLTTALKMFIEPLLCMKLKIDSGNDNNGNEKNNKRLKAGVDTPCYRNHNLLLLRHIQPSLPCASKESAPHLSVSSFRRCFRAWNTLGAFALGTPLGTSMLGKPLGSSRLRTPLSVFMFRVFLRLKNLGRSALGTPLTLLVSMCTNASFLILYGHIKRDYPTKGDESNENKGECAFVAEGPFPKSISAIDLTTTQVHWPFGGIKCWTMLDASPLIIQSLADCSNWCHNHDTILDFLHAKASNLIFICCFPSAIRGLHSSTSL</sequence>
<keyword evidence="1" id="KW-0812">Transmembrane</keyword>
<reference evidence="2 3" key="1">
    <citation type="journal article" date="2013" name="Genome Biol.">
        <title>The genome sequence of the most widely cultivated cacao type and its use to identify candidate genes regulating pod color.</title>
        <authorList>
            <person name="Motamayor J.C."/>
            <person name="Mockaitis K."/>
            <person name="Schmutz J."/>
            <person name="Haiminen N."/>
            <person name="Iii D.L."/>
            <person name="Cornejo O."/>
            <person name="Findley S.D."/>
            <person name="Zheng P."/>
            <person name="Utro F."/>
            <person name="Royaert S."/>
            <person name="Saski C."/>
            <person name="Jenkins J."/>
            <person name="Podicheti R."/>
            <person name="Zhao M."/>
            <person name="Scheffler B.E."/>
            <person name="Stack J.C."/>
            <person name="Feltus F.A."/>
            <person name="Mustiga G.M."/>
            <person name="Amores F."/>
            <person name="Phillips W."/>
            <person name="Marelli J.P."/>
            <person name="May G.D."/>
            <person name="Shapiro H."/>
            <person name="Ma J."/>
            <person name="Bustamante C.D."/>
            <person name="Schnell R.J."/>
            <person name="Main D."/>
            <person name="Gilbert D."/>
            <person name="Parida L."/>
            <person name="Kuhn D.N."/>
        </authorList>
    </citation>
    <scope>NUCLEOTIDE SEQUENCE [LARGE SCALE GENOMIC DNA]</scope>
    <source>
        <strain evidence="3">cv. Matina 1-6</strain>
    </source>
</reference>
<evidence type="ECO:0000313" key="3">
    <source>
        <dbReference type="Proteomes" id="UP000026915"/>
    </source>
</evidence>
<accession>A0A061ERZ3</accession>
<evidence type="ECO:0000256" key="1">
    <source>
        <dbReference type="SAM" id="Phobius"/>
    </source>
</evidence>
<dbReference type="Gramene" id="EOY07132">
    <property type="protein sequence ID" value="EOY07132"/>
    <property type="gene ID" value="TCM_021645"/>
</dbReference>
<dbReference type="HOGENOM" id="CLU_765952_0_0_1"/>